<evidence type="ECO:0000256" key="4">
    <source>
        <dbReference type="ARBA" id="ARBA00022692"/>
    </source>
</evidence>
<dbReference type="InterPro" id="IPR012910">
    <property type="entry name" value="Plug_dom"/>
</dbReference>
<evidence type="ECO:0000256" key="3">
    <source>
        <dbReference type="ARBA" id="ARBA00022452"/>
    </source>
</evidence>
<evidence type="ECO:0000256" key="2">
    <source>
        <dbReference type="ARBA" id="ARBA00022448"/>
    </source>
</evidence>
<evidence type="ECO:0000313" key="10">
    <source>
        <dbReference type="Proteomes" id="UP000274046"/>
    </source>
</evidence>
<dbReference type="SUPFAM" id="SSF56935">
    <property type="entry name" value="Porins"/>
    <property type="match status" value="1"/>
</dbReference>
<dbReference type="GO" id="GO:0009279">
    <property type="term" value="C:cell outer membrane"/>
    <property type="evidence" value="ECO:0007669"/>
    <property type="project" value="UniProtKB-SubCell"/>
</dbReference>
<evidence type="ECO:0000259" key="8">
    <source>
        <dbReference type="Pfam" id="PF07715"/>
    </source>
</evidence>
<keyword evidence="3 7" id="KW-1134">Transmembrane beta strand</keyword>
<evidence type="ECO:0000313" key="9">
    <source>
        <dbReference type="EMBL" id="RNL55842.1"/>
    </source>
</evidence>
<keyword evidence="5 7" id="KW-0472">Membrane</keyword>
<accession>A0A3N0C0X8</accession>
<proteinExistence type="inferred from homology"/>
<dbReference type="InterPro" id="IPR023996">
    <property type="entry name" value="TonB-dep_OMP_SusC/RagA"/>
</dbReference>
<evidence type="ECO:0000256" key="5">
    <source>
        <dbReference type="ARBA" id="ARBA00023136"/>
    </source>
</evidence>
<evidence type="ECO:0000256" key="1">
    <source>
        <dbReference type="ARBA" id="ARBA00004571"/>
    </source>
</evidence>
<evidence type="ECO:0000256" key="7">
    <source>
        <dbReference type="PROSITE-ProRule" id="PRU01360"/>
    </source>
</evidence>
<keyword evidence="6 7" id="KW-0998">Cell outer membrane</keyword>
<dbReference type="SUPFAM" id="SSF49464">
    <property type="entry name" value="Carboxypeptidase regulatory domain-like"/>
    <property type="match status" value="1"/>
</dbReference>
<dbReference type="Pfam" id="PF13715">
    <property type="entry name" value="CarbopepD_reg_2"/>
    <property type="match status" value="1"/>
</dbReference>
<dbReference type="RefSeq" id="WP_123204495.1">
    <property type="nucleotide sequence ID" value="NZ_RBEE01000004.1"/>
</dbReference>
<dbReference type="InterPro" id="IPR008969">
    <property type="entry name" value="CarboxyPept-like_regulatory"/>
</dbReference>
<dbReference type="Proteomes" id="UP000274046">
    <property type="component" value="Unassembled WGS sequence"/>
</dbReference>
<dbReference type="OrthoDB" id="9768177at2"/>
<organism evidence="9 10">
    <name type="scientific">Pedobacter jejuensis</name>
    <dbReference type="NCBI Taxonomy" id="1268550"/>
    <lineage>
        <taxon>Bacteria</taxon>
        <taxon>Pseudomonadati</taxon>
        <taxon>Bacteroidota</taxon>
        <taxon>Sphingobacteriia</taxon>
        <taxon>Sphingobacteriales</taxon>
        <taxon>Sphingobacteriaceae</taxon>
        <taxon>Pedobacter</taxon>
    </lineage>
</organism>
<dbReference type="Gene3D" id="2.60.40.1120">
    <property type="entry name" value="Carboxypeptidase-like, regulatory domain"/>
    <property type="match status" value="1"/>
</dbReference>
<dbReference type="InterPro" id="IPR039426">
    <property type="entry name" value="TonB-dep_rcpt-like"/>
</dbReference>
<comment type="subcellular location">
    <subcellularLocation>
        <location evidence="1 7">Cell outer membrane</location>
        <topology evidence="1 7">Multi-pass membrane protein</topology>
    </subcellularLocation>
</comment>
<keyword evidence="4 7" id="KW-0812">Transmembrane</keyword>
<dbReference type="InterPro" id="IPR036942">
    <property type="entry name" value="Beta-barrel_TonB_sf"/>
</dbReference>
<feature type="domain" description="TonB-dependent receptor plug" evidence="8">
    <location>
        <begin position="114"/>
        <end position="220"/>
    </location>
</feature>
<name>A0A3N0C0X8_9SPHI</name>
<dbReference type="Gene3D" id="2.170.130.10">
    <property type="entry name" value="TonB-dependent receptor, plug domain"/>
    <property type="match status" value="1"/>
</dbReference>
<protein>
    <submittedName>
        <fullName evidence="9">SusC/RagA family TonB-linked outer membrane protein</fullName>
    </submittedName>
</protein>
<dbReference type="NCBIfam" id="TIGR04056">
    <property type="entry name" value="OMP_RagA_SusC"/>
    <property type="match status" value="1"/>
</dbReference>
<dbReference type="AlphaFoldDB" id="A0A3N0C0X8"/>
<gene>
    <name evidence="9" type="ORF">D7004_03570</name>
</gene>
<sequence length="1028" mass="113359">MRKTITLLIALVCFVFTLCFGQSISIKGTVKDKSGAGMPGISVKVKNAQIAVSTGADGSFLIAVPPNATLVFSALGFTTQEISVGQRTSISVTLAEESRSLTDVVVIGYGTTTKRDATGAISSVKATQLENENPQSIADVLKGNIPGLSVGLSSSAKGGGDLLVRGKSTLSAGTSPLIVLDGVIYNGQLADINPNDIDGIDVLKDASSLAVYGAKAATGVIAITTKKGRGESPTITFNTNVGLAQVAKNMRPYQDEAFLAWRGDVLRSGATTPDYLYTDPRNLPEGVNLTQWLNGQTGDPVDLWLNRLGLVANEKANYLAGKTVNWYDDIFRTGFRQDHTLSLSGKKQEVTYYMSLNYQKNQNVIEGGDYTAIRGRINLEGEAAKWLTLGMNVQFADRDEARTGDGSTEADWTQILNLSPYGDKYLPNGQLRRIPTDDSGLNARNPFLSMTYNERMNKQNTIFASVYGRVKLPFGITYQLNFSPGLDFYRTFDYRSSRNPDVVTPGGSATRANETRYNWQVDNLLKWNKTFANIHNVDVTLLANAEKYQTWWTQASNEGFVPSDVLSYHNLSSGIKPVTNSEDKVYTGDALMARINYSLLSRYILTLSVRRDGYSVFGVNFKRATFPAAALAWVFTDEAFMKNQKWLGYGKLRLSYGINGNRDLRNPDNGTVDPYAALAQLTSGKYQTVNGSGAASDVNTVQIGAKMANSDLKWEETTAMNAGLDFSIFNDRISGSIDAYNKKTSDLLVRQTLPNVSGYSNVYSNLARINNRGGELNLNSKNIVDGPIKWNTNFNFSFNRNKIVALALPTDDPGNGWFIGKDIDIIWDYNIQGVWQQSELAEAAKFTKAAIKPGDFKLEDVDGDYAYSDNDKKFLGYRTPRYFFAIRNEFNIFKNFDFSFQLLANWGQLKQYNSAKNQPGSVGFARSSSYVLPYWTPANPINDYARLNSGSSGTSYNVYWDNSFIRLNTVAVSYSVPSNLLTKLRVKSAKIYANVNNAGYYAPTWTFWDPQNNGPTPRYYTLGLNVNL</sequence>
<keyword evidence="10" id="KW-1185">Reference proteome</keyword>
<keyword evidence="2 7" id="KW-0813">Transport</keyword>
<comment type="similarity">
    <text evidence="7">Belongs to the TonB-dependent receptor family.</text>
</comment>
<dbReference type="Pfam" id="PF07715">
    <property type="entry name" value="Plug"/>
    <property type="match status" value="1"/>
</dbReference>
<dbReference type="InterPro" id="IPR037066">
    <property type="entry name" value="Plug_dom_sf"/>
</dbReference>
<dbReference type="PROSITE" id="PS52016">
    <property type="entry name" value="TONB_DEPENDENT_REC_3"/>
    <property type="match status" value="1"/>
</dbReference>
<dbReference type="Gene3D" id="2.40.170.20">
    <property type="entry name" value="TonB-dependent receptor, beta-barrel domain"/>
    <property type="match status" value="1"/>
</dbReference>
<evidence type="ECO:0000256" key="6">
    <source>
        <dbReference type="ARBA" id="ARBA00023237"/>
    </source>
</evidence>
<dbReference type="EMBL" id="RBEE01000004">
    <property type="protein sequence ID" value="RNL55842.1"/>
    <property type="molecule type" value="Genomic_DNA"/>
</dbReference>
<comment type="caution">
    <text evidence="9">The sequence shown here is derived from an EMBL/GenBank/DDBJ whole genome shotgun (WGS) entry which is preliminary data.</text>
</comment>
<reference evidence="9 10" key="1">
    <citation type="submission" date="2018-10" db="EMBL/GenBank/DDBJ databases">
        <title>Genome sequencing of Pedobacter jejuensis TNB23.</title>
        <authorList>
            <person name="Cho Y.-J."/>
            <person name="Cho A."/>
            <person name="Kim O.-S."/>
        </authorList>
    </citation>
    <scope>NUCLEOTIDE SEQUENCE [LARGE SCALE GENOMIC DNA]</scope>
    <source>
        <strain evidence="9 10">TNB23</strain>
    </source>
</reference>